<reference evidence="2" key="1">
    <citation type="submission" date="2020-11" db="EMBL/GenBank/DDBJ databases">
        <authorList>
            <person name="Whitehead M."/>
        </authorList>
    </citation>
    <scope>NUCLEOTIDE SEQUENCE</scope>
    <source>
        <strain evidence="2">EGII</strain>
    </source>
</reference>
<dbReference type="Proteomes" id="UP000606786">
    <property type="component" value="Unassembled WGS sequence"/>
</dbReference>
<feature type="chain" id="PRO_5032906609" evidence="1">
    <location>
        <begin position="24"/>
        <end position="83"/>
    </location>
</feature>
<sequence length="83" mass="9105">MALKSLVEAVLIASCLLCPLSRGSCRTSSGAPNDDIDNTTIGAFTFCSNGYMRRHQIDDYLFTAESNRPLAQFTVAHSHRPSR</sequence>
<protein>
    <submittedName>
        <fullName evidence="2">(Mediterranean fruit fly) hypothetical protein</fullName>
    </submittedName>
</protein>
<dbReference type="AlphaFoldDB" id="A0A811V8Q0"/>
<comment type="caution">
    <text evidence="2">The sequence shown here is derived from an EMBL/GenBank/DDBJ whole genome shotgun (WGS) entry which is preliminary data.</text>
</comment>
<evidence type="ECO:0000313" key="2">
    <source>
        <dbReference type="EMBL" id="CAD7006013.1"/>
    </source>
</evidence>
<gene>
    <name evidence="2" type="ORF">CCAP1982_LOCUS14348</name>
</gene>
<evidence type="ECO:0000256" key="1">
    <source>
        <dbReference type="SAM" id="SignalP"/>
    </source>
</evidence>
<evidence type="ECO:0000313" key="3">
    <source>
        <dbReference type="Proteomes" id="UP000606786"/>
    </source>
</evidence>
<proteinExistence type="predicted"/>
<accession>A0A811V8Q0</accession>
<organism evidence="2 3">
    <name type="scientific">Ceratitis capitata</name>
    <name type="common">Mediterranean fruit fly</name>
    <name type="synonym">Tephritis capitata</name>
    <dbReference type="NCBI Taxonomy" id="7213"/>
    <lineage>
        <taxon>Eukaryota</taxon>
        <taxon>Metazoa</taxon>
        <taxon>Ecdysozoa</taxon>
        <taxon>Arthropoda</taxon>
        <taxon>Hexapoda</taxon>
        <taxon>Insecta</taxon>
        <taxon>Pterygota</taxon>
        <taxon>Neoptera</taxon>
        <taxon>Endopterygota</taxon>
        <taxon>Diptera</taxon>
        <taxon>Brachycera</taxon>
        <taxon>Muscomorpha</taxon>
        <taxon>Tephritoidea</taxon>
        <taxon>Tephritidae</taxon>
        <taxon>Ceratitis</taxon>
        <taxon>Ceratitis</taxon>
    </lineage>
</organism>
<keyword evidence="1" id="KW-0732">Signal</keyword>
<dbReference type="EMBL" id="CAJHJT010000034">
    <property type="protein sequence ID" value="CAD7006013.1"/>
    <property type="molecule type" value="Genomic_DNA"/>
</dbReference>
<name>A0A811V8Q0_CERCA</name>
<feature type="signal peptide" evidence="1">
    <location>
        <begin position="1"/>
        <end position="23"/>
    </location>
</feature>
<keyword evidence="3" id="KW-1185">Reference proteome</keyword>